<reference evidence="2 3" key="1">
    <citation type="submission" date="2022-03" db="EMBL/GenBank/DDBJ databases">
        <title>Taxonomic description of new species and reclassification of some bacterial strains.</title>
        <authorList>
            <person name="Ndongo S."/>
        </authorList>
    </citation>
    <scope>NUCLEOTIDE SEQUENCE [LARGE SCALE GENOMIC DNA]</scope>
    <source>
        <strain evidence="2 3">Marseille-P6666</strain>
    </source>
</reference>
<protein>
    <submittedName>
        <fullName evidence="2">Host-nuclease inhibitor Gam family protein</fullName>
    </submittedName>
</protein>
<dbReference type="Proteomes" id="UP001202031">
    <property type="component" value="Unassembled WGS sequence"/>
</dbReference>
<dbReference type="EMBL" id="JAMGSI010000001">
    <property type="protein sequence ID" value="MCL6656351.1"/>
    <property type="molecule type" value="Genomic_DNA"/>
</dbReference>
<dbReference type="InterPro" id="IPR009951">
    <property type="entry name" value="Host-nuc_inhib_Gam"/>
</dbReference>
<gene>
    <name evidence="2" type="ORF">M8N44_03345</name>
</gene>
<proteinExistence type="predicted"/>
<evidence type="ECO:0000256" key="1">
    <source>
        <dbReference type="SAM" id="Coils"/>
    </source>
</evidence>
<keyword evidence="1" id="KW-0175">Coiled coil</keyword>
<dbReference type="SUPFAM" id="SSF161266">
    <property type="entry name" value="Gam-like"/>
    <property type="match status" value="1"/>
</dbReference>
<feature type="coiled-coil region" evidence="1">
    <location>
        <begin position="17"/>
        <end position="44"/>
    </location>
</feature>
<dbReference type="GeneID" id="84022875"/>
<organism evidence="2 3">
    <name type="scientific">Akkermansia massiliensis</name>
    <dbReference type="NCBI Taxonomy" id="2927224"/>
    <lineage>
        <taxon>Bacteria</taxon>
        <taxon>Pseudomonadati</taxon>
        <taxon>Verrucomicrobiota</taxon>
        <taxon>Verrucomicrobiia</taxon>
        <taxon>Verrucomicrobiales</taxon>
        <taxon>Akkermansiaceae</taxon>
        <taxon>Akkermansia</taxon>
    </lineage>
</organism>
<evidence type="ECO:0000313" key="2">
    <source>
        <dbReference type="EMBL" id="MCL6656351.1"/>
    </source>
</evidence>
<comment type="caution">
    <text evidence="2">The sequence shown here is derived from an EMBL/GenBank/DDBJ whole genome shotgun (WGS) entry which is preliminary data.</text>
</comment>
<dbReference type="Pfam" id="PF07352">
    <property type="entry name" value="Phage_Mu_Gam"/>
    <property type="match status" value="1"/>
</dbReference>
<evidence type="ECO:0000313" key="3">
    <source>
        <dbReference type="Proteomes" id="UP001202031"/>
    </source>
</evidence>
<sequence length="175" mass="19366">MTKLTTRNTGLATLAEYEQCLDQIAELTVKRDKAQARLDKAILAAREEHGGVVDGLNNLITAKLAQAEQYAIRNREALLQGDAKSGETGKARWGWRLGNPTLVLLSRKFTWGAVCNKIKEMGLTAYLKVSDPKPDKDKLKAELDDERLAALGLRIEQTEAYWVEPKTDTAGRISA</sequence>
<accession>A0ABT0R6K2</accession>
<name>A0ABT0R6K2_9BACT</name>
<dbReference type="RefSeq" id="WP_102749310.1">
    <property type="nucleotide sequence ID" value="NZ_CP072027.1"/>
</dbReference>
<keyword evidence="3" id="KW-1185">Reference proteome</keyword>